<dbReference type="InterPro" id="IPR050266">
    <property type="entry name" value="AB_hydrolase_sf"/>
</dbReference>
<reference evidence="2 3" key="1">
    <citation type="submission" date="2020-04" db="EMBL/GenBank/DDBJ databases">
        <title>CFH 90308 Microbacterium sp.</title>
        <authorList>
            <person name="Nie G."/>
            <person name="Ming H."/>
            <person name="Xia T."/>
        </authorList>
    </citation>
    <scope>NUCLEOTIDE SEQUENCE [LARGE SCALE GENOMIC DNA]</scope>
    <source>
        <strain evidence="2 3">CFH 90308</strain>
    </source>
</reference>
<dbReference type="Gene3D" id="3.40.50.1820">
    <property type="entry name" value="alpha/beta hydrolase"/>
    <property type="match status" value="1"/>
</dbReference>
<keyword evidence="2" id="KW-0378">Hydrolase</keyword>
<feature type="domain" description="AB hydrolase-1" evidence="1">
    <location>
        <begin position="56"/>
        <end position="183"/>
    </location>
</feature>
<dbReference type="SUPFAM" id="SSF53474">
    <property type="entry name" value="alpha/beta-Hydrolases"/>
    <property type="match status" value="1"/>
</dbReference>
<dbReference type="Pfam" id="PF00561">
    <property type="entry name" value="Abhydrolase_1"/>
    <property type="match status" value="1"/>
</dbReference>
<protein>
    <submittedName>
        <fullName evidence="2">Alpha/beta fold hydrolase</fullName>
    </submittedName>
</protein>
<organism evidence="2 3">
    <name type="scientific">Microbacterium salsuginis</name>
    <dbReference type="NCBI Taxonomy" id="2722803"/>
    <lineage>
        <taxon>Bacteria</taxon>
        <taxon>Bacillati</taxon>
        <taxon>Actinomycetota</taxon>
        <taxon>Actinomycetes</taxon>
        <taxon>Micrococcales</taxon>
        <taxon>Microbacteriaceae</taxon>
        <taxon>Microbacterium</taxon>
    </lineage>
</organism>
<dbReference type="PANTHER" id="PTHR43798:SF33">
    <property type="entry name" value="HYDROLASE, PUTATIVE (AFU_ORTHOLOGUE AFUA_2G14860)-RELATED"/>
    <property type="match status" value="1"/>
</dbReference>
<accession>A0ABX1KFP5</accession>
<gene>
    <name evidence="2" type="ORF">HF576_14695</name>
</gene>
<comment type="caution">
    <text evidence="2">The sequence shown here is derived from an EMBL/GenBank/DDBJ whole genome shotgun (WGS) entry which is preliminary data.</text>
</comment>
<evidence type="ECO:0000313" key="3">
    <source>
        <dbReference type="Proteomes" id="UP001429745"/>
    </source>
</evidence>
<dbReference type="EMBL" id="JABACI010000004">
    <property type="protein sequence ID" value="NLP85098.1"/>
    <property type="molecule type" value="Genomic_DNA"/>
</dbReference>
<evidence type="ECO:0000259" key="1">
    <source>
        <dbReference type="Pfam" id="PF00561"/>
    </source>
</evidence>
<dbReference type="PANTHER" id="PTHR43798">
    <property type="entry name" value="MONOACYLGLYCEROL LIPASE"/>
    <property type="match status" value="1"/>
</dbReference>
<dbReference type="InterPro" id="IPR029058">
    <property type="entry name" value="AB_hydrolase_fold"/>
</dbReference>
<evidence type="ECO:0000313" key="2">
    <source>
        <dbReference type="EMBL" id="NLP85098.1"/>
    </source>
</evidence>
<dbReference type="GO" id="GO:0016787">
    <property type="term" value="F:hydrolase activity"/>
    <property type="evidence" value="ECO:0007669"/>
    <property type="project" value="UniProtKB-KW"/>
</dbReference>
<dbReference type="InterPro" id="IPR000073">
    <property type="entry name" value="AB_hydrolase_1"/>
</dbReference>
<dbReference type="Proteomes" id="UP001429745">
    <property type="component" value="Unassembled WGS sequence"/>
</dbReference>
<sequence>MNATVGRFANERAREDYLRAYDAMEHLWPVPVERADLPTRFGSTRVRRSGSGEGMPLLLLHGLNGTGSSWHFAIEDLARDREVIAVDVMGTAGRSIQTVPFLTDADFGEWFDDVLAGLGLDGVHLLGESNGAWHAARIALHGSPRLRTLTLIEPNGFVVRPSTGALLKFARLSARPTDAGWRRMSEWLTPGVTLTVEELACAKAAMPFRPGVGWPRLLSDAEWERMLLPTLAVFGGESVLSRPGAAAERLREHLADVQTVIVPGGGHGVHPQLPGSVRPRVLEFLARHDRSRAAN</sequence>
<name>A0ABX1KFP5_9MICO</name>
<proteinExistence type="predicted"/>
<keyword evidence="3" id="KW-1185">Reference proteome</keyword>